<feature type="transmembrane region" description="Helical" evidence="1">
    <location>
        <begin position="268"/>
        <end position="285"/>
    </location>
</feature>
<comment type="caution">
    <text evidence="2">The sequence shown here is derived from an EMBL/GenBank/DDBJ whole genome shotgun (WGS) entry which is preliminary data.</text>
</comment>
<reference evidence="2 3" key="1">
    <citation type="journal article" date="2023" name="J. Hered.">
        <title>Chromosome-level genome of the wood stork (Mycteria americana) provides insight into avian chromosome evolution.</title>
        <authorList>
            <person name="Flamio R. Jr."/>
            <person name="Ramstad K.M."/>
        </authorList>
    </citation>
    <scope>NUCLEOTIDE SEQUENCE [LARGE SCALE GENOMIC DNA]</scope>
    <source>
        <strain evidence="2">JAX WOST 10</strain>
    </source>
</reference>
<keyword evidence="1" id="KW-0472">Membrane</keyword>
<accession>A0AAN7S1Y0</accession>
<name>A0AAN7S1Y0_MYCAM</name>
<dbReference type="EMBL" id="JAUNZN010000009">
    <property type="protein sequence ID" value="KAK4815478.1"/>
    <property type="molecule type" value="Genomic_DNA"/>
</dbReference>
<gene>
    <name evidence="2" type="ORF">QYF61_002937</name>
</gene>
<evidence type="ECO:0000313" key="3">
    <source>
        <dbReference type="Proteomes" id="UP001333110"/>
    </source>
</evidence>
<dbReference type="Proteomes" id="UP001333110">
    <property type="component" value="Unassembled WGS sequence"/>
</dbReference>
<sequence>MDLLERVQRRATKMVRGLEHLSCEERLKELDLFSLELRGDLIAAFQYLKGAYKKDGNRLFSRACSDRTRGNGFKLKEGRFKLDIRKKRFTMRVVRPWNRLPREVVGAPSLEVFKVRLDRALRNLIELKMSLPQTSRCCISVSAETFLSLSPLSSPLPPPPTQTPCLSLLPPFYLFSPPFSCILGRSKIYLWDYFGCIFLQKQFLLCFTVIERLSEMKTTAGHTQPQTTSALQTSLTSVMKLQWFDLGGRAGGRGVGFLFWEGRGGGGLASYFVVMYLLCYIPLFNRALMSNNTGTACAKVEKYLYNERWIVKNTMVFESQPAKANKGAFLQVVVSTLKLRNENVPTADSEEN</sequence>
<organism evidence="2 3">
    <name type="scientific">Mycteria americana</name>
    <name type="common">Wood stork</name>
    <dbReference type="NCBI Taxonomy" id="33587"/>
    <lineage>
        <taxon>Eukaryota</taxon>
        <taxon>Metazoa</taxon>
        <taxon>Chordata</taxon>
        <taxon>Craniata</taxon>
        <taxon>Vertebrata</taxon>
        <taxon>Euteleostomi</taxon>
        <taxon>Archelosauria</taxon>
        <taxon>Archosauria</taxon>
        <taxon>Dinosauria</taxon>
        <taxon>Saurischia</taxon>
        <taxon>Theropoda</taxon>
        <taxon>Coelurosauria</taxon>
        <taxon>Aves</taxon>
        <taxon>Neognathae</taxon>
        <taxon>Neoaves</taxon>
        <taxon>Aequornithes</taxon>
        <taxon>Ciconiiformes</taxon>
        <taxon>Ciconiidae</taxon>
        <taxon>Mycteria</taxon>
    </lineage>
</organism>
<keyword evidence="1" id="KW-0812">Transmembrane</keyword>
<keyword evidence="1" id="KW-1133">Transmembrane helix</keyword>
<evidence type="ECO:0000256" key="1">
    <source>
        <dbReference type="SAM" id="Phobius"/>
    </source>
</evidence>
<proteinExistence type="predicted"/>
<keyword evidence="3" id="KW-1185">Reference proteome</keyword>
<dbReference type="AlphaFoldDB" id="A0AAN7S1Y0"/>
<evidence type="ECO:0000313" key="2">
    <source>
        <dbReference type="EMBL" id="KAK4815478.1"/>
    </source>
</evidence>
<protein>
    <submittedName>
        <fullName evidence="2">Uncharacterized protein</fullName>
    </submittedName>
</protein>